<keyword evidence="2" id="KW-1185">Reference proteome</keyword>
<reference evidence="1 2" key="1">
    <citation type="submission" date="2024-01" db="EMBL/GenBank/DDBJ databases">
        <title>The diversity of rhizobia nodulating Mimosa spp. in eleven states of Brazil covering several biomes is determined by host plant, location, and edaphic factors.</title>
        <authorList>
            <person name="Rouws L."/>
            <person name="Barauna A."/>
            <person name="Beukes C."/>
            <person name="De Faria S.M."/>
            <person name="Gross E."/>
            <person name="Dos Reis Junior F.B."/>
            <person name="Simon M."/>
            <person name="Maluk M."/>
            <person name="Odee D.W."/>
            <person name="Kenicer G."/>
            <person name="Young J.P.W."/>
            <person name="Reis V.M."/>
            <person name="Zilli J."/>
            <person name="James E.K."/>
        </authorList>
    </citation>
    <scope>NUCLEOTIDE SEQUENCE [LARGE SCALE GENOMIC DNA]</scope>
    <source>
        <strain evidence="1 2">JPY167</strain>
    </source>
</reference>
<dbReference type="RefSeq" id="WP_342948807.1">
    <property type="nucleotide sequence ID" value="NZ_JAYMRV010000008.1"/>
</dbReference>
<sequence length="211" mass="23528">MAIVLSACWGMAHAQQVAISAADGAQINATVKQYYSLSHPDASCVFSKIDHNGQPVDPRVRNREFRLEAYTRIFKPLFSRSLFDKMRKSCVGDVKATGMLDARLWDSEIDSDPSNYGNEARLEITQPVRILQVNPSRVRVRIDWAEIVKGGASYYGIGRTDLILVKETGSWRIDDAYAFGAPSGSPKQFDMSIDDFNGLPGIVHLRQDASW</sequence>
<evidence type="ECO:0008006" key="3">
    <source>
        <dbReference type="Google" id="ProtNLM"/>
    </source>
</evidence>
<organism evidence="1 2">
    <name type="scientific">Paraburkholderia ferrariae</name>
    <dbReference type="NCBI Taxonomy" id="386056"/>
    <lineage>
        <taxon>Bacteria</taxon>
        <taxon>Pseudomonadati</taxon>
        <taxon>Pseudomonadota</taxon>
        <taxon>Betaproteobacteria</taxon>
        <taxon>Burkholderiales</taxon>
        <taxon>Burkholderiaceae</taxon>
        <taxon>Paraburkholderia</taxon>
    </lineage>
</organism>
<protein>
    <recommendedName>
        <fullName evidence="3">DUF3828 domain-containing protein</fullName>
    </recommendedName>
</protein>
<accession>A0ABU9RWT0</accession>
<evidence type="ECO:0000313" key="1">
    <source>
        <dbReference type="EMBL" id="MEM5424528.1"/>
    </source>
</evidence>
<dbReference type="EMBL" id="JAYMRV010000008">
    <property type="protein sequence ID" value="MEM5424528.1"/>
    <property type="molecule type" value="Genomic_DNA"/>
</dbReference>
<dbReference type="Proteomes" id="UP001489897">
    <property type="component" value="Unassembled WGS sequence"/>
</dbReference>
<proteinExistence type="predicted"/>
<name>A0ABU9RWT0_9BURK</name>
<evidence type="ECO:0000313" key="2">
    <source>
        <dbReference type="Proteomes" id="UP001489897"/>
    </source>
</evidence>
<comment type="caution">
    <text evidence="1">The sequence shown here is derived from an EMBL/GenBank/DDBJ whole genome shotgun (WGS) entry which is preliminary data.</text>
</comment>
<gene>
    <name evidence="1" type="ORF">VSR73_26125</name>
</gene>